<evidence type="ECO:0000256" key="1">
    <source>
        <dbReference type="ARBA" id="ARBA00023125"/>
    </source>
</evidence>
<keyword evidence="1 2" id="KW-0238">DNA-binding</keyword>
<reference evidence="4 5" key="1">
    <citation type="submission" date="2018-12" db="EMBL/GenBank/DDBJ databases">
        <title>Complete genome of Litorilituus sediminis.</title>
        <authorList>
            <person name="Liu A."/>
            <person name="Rong J."/>
        </authorList>
    </citation>
    <scope>NUCLEOTIDE SEQUENCE [LARGE SCALE GENOMIC DNA]</scope>
    <source>
        <strain evidence="4 5">JCM 17549</strain>
    </source>
</reference>
<name>A0A4P6PB93_9GAMM</name>
<dbReference type="OrthoDB" id="4541465at2"/>
<dbReference type="InterPro" id="IPR009057">
    <property type="entry name" value="Homeodomain-like_sf"/>
</dbReference>
<dbReference type="Gene3D" id="1.10.357.10">
    <property type="entry name" value="Tetracycline Repressor, domain 2"/>
    <property type="match status" value="1"/>
</dbReference>
<evidence type="ECO:0000256" key="2">
    <source>
        <dbReference type="PROSITE-ProRule" id="PRU00335"/>
    </source>
</evidence>
<dbReference type="SUPFAM" id="SSF46689">
    <property type="entry name" value="Homeodomain-like"/>
    <property type="match status" value="1"/>
</dbReference>
<dbReference type="InterPro" id="IPR001647">
    <property type="entry name" value="HTH_TetR"/>
</dbReference>
<feature type="domain" description="HTH tetR-type" evidence="3">
    <location>
        <begin position="2"/>
        <end position="62"/>
    </location>
</feature>
<dbReference type="GO" id="GO:0003677">
    <property type="term" value="F:DNA binding"/>
    <property type="evidence" value="ECO:0007669"/>
    <property type="project" value="UniProtKB-UniRule"/>
</dbReference>
<dbReference type="PROSITE" id="PS50977">
    <property type="entry name" value="HTH_TETR_2"/>
    <property type="match status" value="1"/>
</dbReference>
<dbReference type="RefSeq" id="WP_130603590.1">
    <property type="nucleotide sequence ID" value="NZ_CP034759.1"/>
</dbReference>
<organism evidence="4 5">
    <name type="scientific">Litorilituus sediminis</name>
    <dbReference type="NCBI Taxonomy" id="718192"/>
    <lineage>
        <taxon>Bacteria</taxon>
        <taxon>Pseudomonadati</taxon>
        <taxon>Pseudomonadota</taxon>
        <taxon>Gammaproteobacteria</taxon>
        <taxon>Alteromonadales</taxon>
        <taxon>Colwelliaceae</taxon>
        <taxon>Litorilituus</taxon>
    </lineage>
</organism>
<dbReference type="Proteomes" id="UP000290244">
    <property type="component" value="Chromosome"/>
</dbReference>
<dbReference type="Pfam" id="PF00440">
    <property type="entry name" value="TetR_N"/>
    <property type="match status" value="1"/>
</dbReference>
<evidence type="ECO:0000313" key="5">
    <source>
        <dbReference type="Proteomes" id="UP000290244"/>
    </source>
</evidence>
<proteinExistence type="predicted"/>
<keyword evidence="5" id="KW-1185">Reference proteome</keyword>
<dbReference type="AlphaFoldDB" id="A0A4P6PB93"/>
<accession>A0A4P6PB93</accession>
<evidence type="ECO:0000259" key="3">
    <source>
        <dbReference type="PROSITE" id="PS50977"/>
    </source>
</evidence>
<dbReference type="EMBL" id="CP034759">
    <property type="protein sequence ID" value="QBG36952.1"/>
    <property type="molecule type" value="Genomic_DNA"/>
</dbReference>
<gene>
    <name evidence="4" type="ORF">EMK97_15095</name>
</gene>
<feature type="DNA-binding region" description="H-T-H motif" evidence="2">
    <location>
        <begin position="25"/>
        <end position="44"/>
    </location>
</feature>
<sequence>MKLTKEEWLSAGLAILTEQGPDSLKVDILCKYQGVTKGSFYHHFNNRLDYIQQLLAFWQQQNTQDIIAQVEHIASLPQRSAALDAITLAAETGPEKAFRAWAQTDATVAEFVQQVDEKRVEYLELIIAPQLPNKDGANLIAKLAYAHFVGAQQLDALISKDEWRKMNELLRNVLTPAN</sequence>
<evidence type="ECO:0000313" key="4">
    <source>
        <dbReference type="EMBL" id="QBG36952.1"/>
    </source>
</evidence>
<dbReference type="KEGG" id="lsd:EMK97_15095"/>
<protein>
    <submittedName>
        <fullName evidence="4">TetR/AcrR family transcriptional regulator</fullName>
    </submittedName>
</protein>